<dbReference type="SUPFAM" id="SSF51161">
    <property type="entry name" value="Trimeric LpxA-like enzymes"/>
    <property type="match status" value="1"/>
</dbReference>
<evidence type="ECO:0000313" key="23">
    <source>
        <dbReference type="Proteomes" id="UP000242662"/>
    </source>
</evidence>
<dbReference type="UniPathway" id="UPA00113">
    <property type="reaction ID" value="UER00532"/>
</dbReference>
<evidence type="ECO:0000256" key="18">
    <source>
        <dbReference type="ARBA" id="ARBA00048493"/>
    </source>
</evidence>
<dbReference type="AlphaFoldDB" id="A0A1G6NZ12"/>
<feature type="binding site" evidence="20">
    <location>
        <position position="140"/>
    </location>
    <ligand>
        <name>UDP-N-acetyl-alpha-D-glucosamine</name>
        <dbReference type="ChEBI" id="CHEBI:57705"/>
    </ligand>
</feature>
<dbReference type="Proteomes" id="UP000242662">
    <property type="component" value="Unassembled WGS sequence"/>
</dbReference>
<evidence type="ECO:0000256" key="5">
    <source>
        <dbReference type="ARBA" id="ARBA00007947"/>
    </source>
</evidence>
<evidence type="ECO:0000256" key="14">
    <source>
        <dbReference type="ARBA" id="ARBA00023268"/>
    </source>
</evidence>
<dbReference type="InterPro" id="IPR038009">
    <property type="entry name" value="GlmU_C_LbH"/>
</dbReference>
<comment type="pathway">
    <text evidence="3 20">Nucleotide-sugar biosynthesis; UDP-N-acetyl-alpha-D-glucosamine biosynthesis; UDP-N-acetyl-alpha-D-glucosamine from N-acetyl-alpha-D-glucosamine 1-phosphate: step 1/1.</text>
</comment>
<dbReference type="Gene3D" id="2.160.10.10">
    <property type="entry name" value="Hexapeptide repeat proteins"/>
    <property type="match status" value="1"/>
</dbReference>
<dbReference type="Gene3D" id="3.90.550.10">
    <property type="entry name" value="Spore Coat Polysaccharide Biosynthesis Protein SpsA, Chain A"/>
    <property type="match status" value="1"/>
</dbReference>
<feature type="binding site" evidence="20">
    <location>
        <position position="423"/>
    </location>
    <ligand>
        <name>acetyl-CoA</name>
        <dbReference type="ChEBI" id="CHEBI:57288"/>
    </ligand>
</feature>
<dbReference type="Pfam" id="PF00483">
    <property type="entry name" value="NTP_transferase"/>
    <property type="match status" value="1"/>
</dbReference>
<feature type="binding site" evidence="20">
    <location>
        <begin position="9"/>
        <end position="12"/>
    </location>
    <ligand>
        <name>UDP-N-acetyl-alpha-D-glucosamine</name>
        <dbReference type="ChEBI" id="CHEBI:57705"/>
    </ligand>
</feature>
<dbReference type="HAMAP" id="MF_01631">
    <property type="entry name" value="GlmU"/>
    <property type="match status" value="1"/>
</dbReference>
<feature type="binding site" evidence="20">
    <location>
        <begin position="386"/>
        <end position="387"/>
    </location>
    <ligand>
        <name>acetyl-CoA</name>
        <dbReference type="ChEBI" id="CHEBI:57288"/>
    </ligand>
</feature>
<dbReference type="GO" id="GO:0009245">
    <property type="term" value="P:lipid A biosynthetic process"/>
    <property type="evidence" value="ECO:0007669"/>
    <property type="project" value="UniProtKB-UniRule"/>
</dbReference>
<comment type="function">
    <text evidence="19 20">Catalyzes the last two sequential reactions in the de novo biosynthetic pathway for UDP-N-acetylglucosamine (UDP-GlcNAc). The C-terminal domain catalyzes the transfer of acetyl group from acetyl coenzyme A to glucosamine-1-phosphate (GlcN-1-P) to produce N-acetylglucosamine-1-phosphate (GlcNAc-1-P), which is converted into UDP-GlcNAc by the transfer of uridine 5-monophosphate (from uridine 5-triphosphate), a reaction catalyzed by the N-terminal domain.</text>
</comment>
<keyword evidence="6 20" id="KW-0963">Cytoplasm</keyword>
<keyword evidence="14 20" id="KW-0511">Multifunctional enzyme</keyword>
<evidence type="ECO:0000256" key="8">
    <source>
        <dbReference type="ARBA" id="ARBA00022695"/>
    </source>
</evidence>
<feature type="binding site" evidence="20">
    <location>
        <position position="170"/>
    </location>
    <ligand>
        <name>UDP-N-acetyl-alpha-D-glucosamine</name>
        <dbReference type="ChEBI" id="CHEBI:57705"/>
    </ligand>
</feature>
<dbReference type="GO" id="GO:0016020">
    <property type="term" value="C:membrane"/>
    <property type="evidence" value="ECO:0007669"/>
    <property type="project" value="GOC"/>
</dbReference>
<dbReference type="PANTHER" id="PTHR43584">
    <property type="entry name" value="NUCLEOTIDYL TRANSFERASE"/>
    <property type="match status" value="1"/>
</dbReference>
<evidence type="ECO:0000313" key="22">
    <source>
        <dbReference type="EMBL" id="SDC72891.1"/>
    </source>
</evidence>
<comment type="similarity">
    <text evidence="4 20">In the C-terminal section; belongs to the transferase hexapeptide repeat family.</text>
</comment>
<dbReference type="InterPro" id="IPR001451">
    <property type="entry name" value="Hexapep"/>
</dbReference>
<feature type="active site" description="Proton acceptor" evidence="20">
    <location>
        <position position="363"/>
    </location>
</feature>
<dbReference type="RefSeq" id="WP_090776649.1">
    <property type="nucleotide sequence ID" value="NZ_FMYM01000014.1"/>
</dbReference>
<dbReference type="UniPathway" id="UPA00973"/>
<evidence type="ECO:0000256" key="6">
    <source>
        <dbReference type="ARBA" id="ARBA00022490"/>
    </source>
</evidence>
<feature type="region of interest" description="N-acetyltransferase" evidence="20">
    <location>
        <begin position="252"/>
        <end position="454"/>
    </location>
</feature>
<dbReference type="EC" id="2.3.1.157" evidence="20"/>
<keyword evidence="7 20" id="KW-0808">Transferase</keyword>
<evidence type="ECO:0000256" key="15">
    <source>
        <dbReference type="ARBA" id="ARBA00023315"/>
    </source>
</evidence>
<evidence type="ECO:0000256" key="11">
    <source>
        <dbReference type="ARBA" id="ARBA00022842"/>
    </source>
</evidence>
<comment type="subunit">
    <text evidence="20">Homotrimer.</text>
</comment>
<dbReference type="InterPro" id="IPR005835">
    <property type="entry name" value="NTP_transferase_dom"/>
</dbReference>
<evidence type="ECO:0000256" key="12">
    <source>
        <dbReference type="ARBA" id="ARBA00022960"/>
    </source>
</evidence>
<comment type="catalytic activity">
    <reaction evidence="17 20">
        <text>alpha-D-glucosamine 1-phosphate + acetyl-CoA = N-acetyl-alpha-D-glucosamine 1-phosphate + CoA + H(+)</text>
        <dbReference type="Rhea" id="RHEA:13725"/>
        <dbReference type="ChEBI" id="CHEBI:15378"/>
        <dbReference type="ChEBI" id="CHEBI:57287"/>
        <dbReference type="ChEBI" id="CHEBI:57288"/>
        <dbReference type="ChEBI" id="CHEBI:57776"/>
        <dbReference type="ChEBI" id="CHEBI:58516"/>
        <dbReference type="EC" id="2.3.1.157"/>
    </reaction>
</comment>
<evidence type="ECO:0000256" key="3">
    <source>
        <dbReference type="ARBA" id="ARBA00005208"/>
    </source>
</evidence>
<evidence type="ECO:0000256" key="13">
    <source>
        <dbReference type="ARBA" id="ARBA00022984"/>
    </source>
</evidence>
<dbReference type="InterPro" id="IPR018357">
    <property type="entry name" value="Hexapep_transf_CS"/>
</dbReference>
<comment type="caution">
    <text evidence="20">Lacks conserved residue(s) required for the propagation of feature annotation.</text>
</comment>
<dbReference type="EC" id="2.7.7.23" evidence="20"/>
<dbReference type="NCBIfam" id="TIGR01173">
    <property type="entry name" value="glmU"/>
    <property type="match status" value="1"/>
</dbReference>
<feature type="binding site" evidence="20">
    <location>
        <position position="23"/>
    </location>
    <ligand>
        <name>UDP-N-acetyl-alpha-D-glucosamine</name>
        <dbReference type="ChEBI" id="CHEBI:57705"/>
    </ligand>
</feature>
<dbReference type="SUPFAM" id="SSF53448">
    <property type="entry name" value="Nucleotide-diphospho-sugar transferases"/>
    <property type="match status" value="1"/>
</dbReference>
<gene>
    <name evidence="20" type="primary">glmU</name>
    <name evidence="22" type="ORF">SAMN05421737_11415</name>
</gene>
<accession>A0A1G6NZ12</accession>
<evidence type="ECO:0000256" key="9">
    <source>
        <dbReference type="ARBA" id="ARBA00022723"/>
    </source>
</evidence>
<keyword evidence="11 20" id="KW-0460">Magnesium</keyword>
<dbReference type="CDD" id="cd03353">
    <property type="entry name" value="LbH_GlmU_C"/>
    <property type="match status" value="1"/>
</dbReference>
<sequence length="454" mass="48870">MSGRFAIILAAGQGTRMKSKLYKVLHHVCGKPMVSHVVDQVQEVGFDETAVIVGHGAAQVKETLSQNVHFVLQNEQLGTGHAVRCAESLFVGRKGTTVVLCGDTPLLQADTIRKLIQTHEAREAKATVLTAIADDATGYGRIIRGTAGDVERIVEHKDANESERATKEINTGTYCFDNEVLFEALTRVTNENVQGEYYLPDVIGILQQQGEKIAAYRTDHFADTLGVNDRVALSEAEALMRARINARWMREGVTLIDPTTTYISVDANIGRDTTIAPGCVIKGTTVIGEGCRIESGTEIEEAHVGDNVCIRQSVVTKSQIASGVTIGPFAHIRPGSVIGCDAKVGNFVELKKTTLAERSKVSHLSYIGDANVGEDVNIGCGVVTVNYDGENKWETIIRAGAFVGSGTNLIAPVEIGKEAFVAAGSTITETVPDHALAIGRARQVNKENYVKKDR</sequence>
<dbReference type="InterPro" id="IPR029044">
    <property type="entry name" value="Nucleotide-diphossugar_trans"/>
</dbReference>
<comment type="subcellular location">
    <subcellularLocation>
        <location evidence="1 20">Cytoplasm</location>
    </subcellularLocation>
</comment>
<feature type="binding site" evidence="20">
    <location>
        <position position="228"/>
    </location>
    <ligand>
        <name>UDP-N-acetyl-alpha-D-glucosamine</name>
        <dbReference type="ChEBI" id="CHEBI:57705"/>
    </ligand>
</feature>
<keyword evidence="16 20" id="KW-0961">Cell wall biogenesis/degradation</keyword>
<comment type="similarity">
    <text evidence="5 20">In the N-terminal section; belongs to the N-acetylglucosamine-1-phosphate uridyltransferase family.</text>
</comment>
<feature type="binding site" evidence="20">
    <location>
        <position position="333"/>
    </location>
    <ligand>
        <name>UDP-N-acetyl-alpha-D-glucosamine</name>
        <dbReference type="ChEBI" id="CHEBI:57705"/>
    </ligand>
</feature>
<evidence type="ECO:0000256" key="2">
    <source>
        <dbReference type="ARBA" id="ARBA00005166"/>
    </source>
</evidence>
<feature type="binding site" evidence="20">
    <location>
        <begin position="78"/>
        <end position="79"/>
    </location>
    <ligand>
        <name>UDP-N-acetyl-alpha-D-glucosamine</name>
        <dbReference type="ChEBI" id="CHEBI:57705"/>
    </ligand>
</feature>
<evidence type="ECO:0000256" key="16">
    <source>
        <dbReference type="ARBA" id="ARBA00023316"/>
    </source>
</evidence>
<dbReference type="PANTHER" id="PTHR43584:SF3">
    <property type="entry name" value="BIFUNCTIONAL PROTEIN GLMU"/>
    <property type="match status" value="1"/>
</dbReference>
<dbReference type="GO" id="GO:0019134">
    <property type="term" value="F:glucosamine-1-phosphate N-acetyltransferase activity"/>
    <property type="evidence" value="ECO:0007669"/>
    <property type="project" value="UniProtKB-UniRule"/>
</dbReference>
<feature type="binding site" evidence="20">
    <location>
        <position position="103"/>
    </location>
    <ligand>
        <name>Mg(2+)</name>
        <dbReference type="ChEBI" id="CHEBI:18420"/>
    </ligand>
</feature>
<feature type="domain" description="Nucleotidyl transferase" evidence="21">
    <location>
        <begin position="6"/>
        <end position="217"/>
    </location>
</feature>
<feature type="binding site" evidence="20">
    <location>
        <position position="351"/>
    </location>
    <ligand>
        <name>UDP-N-acetyl-alpha-D-glucosamine</name>
        <dbReference type="ChEBI" id="CHEBI:57705"/>
    </ligand>
</feature>
<evidence type="ECO:0000256" key="20">
    <source>
        <dbReference type="HAMAP-Rule" id="MF_01631"/>
    </source>
</evidence>
<dbReference type="InterPro" id="IPR005882">
    <property type="entry name" value="Bifunctional_GlmU"/>
</dbReference>
<evidence type="ECO:0000256" key="19">
    <source>
        <dbReference type="ARBA" id="ARBA00049628"/>
    </source>
</evidence>
<protein>
    <recommendedName>
        <fullName evidence="20">Bifunctional protein GlmU</fullName>
    </recommendedName>
    <domain>
        <recommendedName>
            <fullName evidence="20">UDP-N-acetylglucosamine pyrophosphorylase</fullName>
            <ecNumber evidence="20">2.7.7.23</ecNumber>
        </recommendedName>
        <alternativeName>
            <fullName evidence="20">N-acetylglucosamine-1-phosphate uridyltransferase</fullName>
        </alternativeName>
    </domain>
    <domain>
        <recommendedName>
            <fullName evidence="20">Glucosamine-1-phosphate N-acetyltransferase</fullName>
            <ecNumber evidence="20">2.3.1.157</ecNumber>
        </recommendedName>
    </domain>
</protein>
<evidence type="ECO:0000259" key="21">
    <source>
        <dbReference type="Pfam" id="PF00483"/>
    </source>
</evidence>
<dbReference type="EMBL" id="FMYM01000014">
    <property type="protein sequence ID" value="SDC72891.1"/>
    <property type="molecule type" value="Genomic_DNA"/>
</dbReference>
<evidence type="ECO:0000256" key="4">
    <source>
        <dbReference type="ARBA" id="ARBA00007707"/>
    </source>
</evidence>
<dbReference type="GO" id="GO:0000902">
    <property type="term" value="P:cell morphogenesis"/>
    <property type="evidence" value="ECO:0007669"/>
    <property type="project" value="UniProtKB-UniRule"/>
</dbReference>
<feature type="binding site" evidence="20">
    <location>
        <position position="366"/>
    </location>
    <ligand>
        <name>UDP-N-acetyl-alpha-D-glucosamine</name>
        <dbReference type="ChEBI" id="CHEBI:57705"/>
    </ligand>
</feature>
<dbReference type="GO" id="GO:0005737">
    <property type="term" value="C:cytoplasm"/>
    <property type="evidence" value="ECO:0007669"/>
    <property type="project" value="UniProtKB-SubCell"/>
</dbReference>
<comment type="cofactor">
    <cofactor evidence="20">
        <name>Mg(2+)</name>
        <dbReference type="ChEBI" id="CHEBI:18420"/>
    </cofactor>
    <text evidence="20">Binds 1 Mg(2+) ion per subunit.</text>
</comment>
<feature type="binding site" evidence="20">
    <location>
        <position position="228"/>
    </location>
    <ligand>
        <name>Mg(2+)</name>
        <dbReference type="ChEBI" id="CHEBI:18420"/>
    </ligand>
</feature>
<dbReference type="InterPro" id="IPR011004">
    <property type="entry name" value="Trimer_LpxA-like_sf"/>
</dbReference>
<evidence type="ECO:0000256" key="10">
    <source>
        <dbReference type="ARBA" id="ARBA00022737"/>
    </source>
</evidence>
<dbReference type="GO" id="GO:0071555">
    <property type="term" value="P:cell wall organization"/>
    <property type="evidence" value="ECO:0007669"/>
    <property type="project" value="UniProtKB-KW"/>
</dbReference>
<dbReference type="OrthoDB" id="9775031at2"/>
<feature type="binding site" evidence="20">
    <location>
        <position position="405"/>
    </location>
    <ligand>
        <name>acetyl-CoA</name>
        <dbReference type="ChEBI" id="CHEBI:57288"/>
    </ligand>
</feature>
<feature type="binding site" evidence="20">
    <location>
        <position position="155"/>
    </location>
    <ligand>
        <name>UDP-N-acetyl-alpha-D-glucosamine</name>
        <dbReference type="ChEBI" id="CHEBI:57705"/>
    </ligand>
</feature>
<dbReference type="PROSITE" id="PS00101">
    <property type="entry name" value="HEXAPEP_TRANSFERASES"/>
    <property type="match status" value="1"/>
</dbReference>
<keyword evidence="12 20" id="KW-0133">Cell shape</keyword>
<comment type="catalytic activity">
    <reaction evidence="18 20">
        <text>N-acetyl-alpha-D-glucosamine 1-phosphate + UTP + H(+) = UDP-N-acetyl-alpha-D-glucosamine + diphosphate</text>
        <dbReference type="Rhea" id="RHEA:13509"/>
        <dbReference type="ChEBI" id="CHEBI:15378"/>
        <dbReference type="ChEBI" id="CHEBI:33019"/>
        <dbReference type="ChEBI" id="CHEBI:46398"/>
        <dbReference type="ChEBI" id="CHEBI:57705"/>
        <dbReference type="ChEBI" id="CHEBI:57776"/>
        <dbReference type="EC" id="2.7.7.23"/>
    </reaction>
</comment>
<name>A0A1G6NZ12_9BACI</name>
<evidence type="ECO:0000256" key="1">
    <source>
        <dbReference type="ARBA" id="ARBA00004496"/>
    </source>
</evidence>
<keyword evidence="10 20" id="KW-0677">Repeat</keyword>
<dbReference type="GO" id="GO:0008360">
    <property type="term" value="P:regulation of cell shape"/>
    <property type="evidence" value="ECO:0007669"/>
    <property type="project" value="UniProtKB-KW"/>
</dbReference>
<feature type="binding site" evidence="20">
    <location>
        <position position="440"/>
    </location>
    <ligand>
        <name>acetyl-CoA</name>
        <dbReference type="ChEBI" id="CHEBI:57288"/>
    </ligand>
</feature>
<dbReference type="CDD" id="cd02540">
    <property type="entry name" value="GT2_GlmU_N_bac"/>
    <property type="match status" value="1"/>
</dbReference>
<evidence type="ECO:0000256" key="7">
    <source>
        <dbReference type="ARBA" id="ARBA00022679"/>
    </source>
</evidence>
<comment type="pathway">
    <text evidence="2 20">Nucleotide-sugar biosynthesis; UDP-N-acetyl-alpha-D-glucosamine biosynthesis; N-acetyl-alpha-D-glucosamine 1-phosphate from alpha-D-glucosamine 6-phosphate (route II): step 2/2.</text>
</comment>
<dbReference type="Pfam" id="PF00132">
    <property type="entry name" value="Hexapep"/>
    <property type="match status" value="1"/>
</dbReference>
<dbReference type="GO" id="GO:0000287">
    <property type="term" value="F:magnesium ion binding"/>
    <property type="evidence" value="ECO:0007669"/>
    <property type="project" value="UniProtKB-UniRule"/>
</dbReference>
<keyword evidence="13 20" id="KW-0573">Peptidoglycan synthesis</keyword>
<organism evidence="22 23">
    <name type="scientific">Shouchella lonarensis</name>
    <dbReference type="NCBI Taxonomy" id="1464122"/>
    <lineage>
        <taxon>Bacteria</taxon>
        <taxon>Bacillati</taxon>
        <taxon>Bacillota</taxon>
        <taxon>Bacilli</taxon>
        <taxon>Bacillales</taxon>
        <taxon>Bacillaceae</taxon>
        <taxon>Shouchella</taxon>
    </lineage>
</organism>
<reference evidence="23" key="1">
    <citation type="submission" date="2016-09" db="EMBL/GenBank/DDBJ databases">
        <authorList>
            <person name="Varghese N."/>
            <person name="Submissions S."/>
        </authorList>
    </citation>
    <scope>NUCLEOTIDE SEQUENCE [LARGE SCALE GENOMIC DNA]</scope>
    <source>
        <strain evidence="23">25nlg</strain>
    </source>
</reference>
<comment type="pathway">
    <text evidence="20">Bacterial outer membrane biogenesis; LPS lipid A biosynthesis.</text>
</comment>
<dbReference type="NCBIfam" id="NF010934">
    <property type="entry name" value="PRK14354.1"/>
    <property type="match status" value="1"/>
</dbReference>
<feature type="region of interest" description="Linker" evidence="20">
    <location>
        <begin position="231"/>
        <end position="251"/>
    </location>
</feature>
<feature type="binding site" evidence="20">
    <location>
        <position position="73"/>
    </location>
    <ligand>
        <name>UDP-N-acetyl-alpha-D-glucosamine</name>
        <dbReference type="ChEBI" id="CHEBI:57705"/>
    </ligand>
</feature>
<keyword evidence="15 20" id="KW-0012">Acyltransferase</keyword>
<dbReference type="GO" id="GO:0006048">
    <property type="term" value="P:UDP-N-acetylglucosamine biosynthetic process"/>
    <property type="evidence" value="ECO:0007669"/>
    <property type="project" value="UniProtKB-UniPathway"/>
</dbReference>
<dbReference type="InterPro" id="IPR050065">
    <property type="entry name" value="GlmU-like"/>
</dbReference>
<proteinExistence type="inferred from homology"/>
<keyword evidence="9 20" id="KW-0479">Metal-binding</keyword>
<dbReference type="STRING" id="1464122.SAMN05421737_11415"/>
<evidence type="ECO:0000256" key="17">
    <source>
        <dbReference type="ARBA" id="ARBA00048247"/>
    </source>
</evidence>
<feature type="region of interest" description="Pyrophosphorylase" evidence="20">
    <location>
        <begin position="1"/>
        <end position="230"/>
    </location>
</feature>
<keyword evidence="23" id="KW-1185">Reference proteome</keyword>
<feature type="binding site" evidence="20">
    <location>
        <position position="377"/>
    </location>
    <ligand>
        <name>UDP-N-acetyl-alpha-D-glucosamine</name>
        <dbReference type="ChEBI" id="CHEBI:57705"/>
    </ligand>
</feature>
<keyword evidence="8 20" id="KW-0548">Nucleotidyltransferase</keyword>
<dbReference type="GO" id="GO:0009252">
    <property type="term" value="P:peptidoglycan biosynthetic process"/>
    <property type="evidence" value="ECO:0007669"/>
    <property type="project" value="UniProtKB-UniRule"/>
</dbReference>
<dbReference type="GO" id="GO:0003977">
    <property type="term" value="F:UDP-N-acetylglucosamine diphosphorylase activity"/>
    <property type="evidence" value="ECO:0007669"/>
    <property type="project" value="UniProtKB-UniRule"/>
</dbReference>